<feature type="compositionally biased region" description="Basic and acidic residues" evidence="1">
    <location>
        <begin position="119"/>
        <end position="149"/>
    </location>
</feature>
<feature type="signal peptide" evidence="2">
    <location>
        <begin position="1"/>
        <end position="23"/>
    </location>
</feature>
<dbReference type="Pfam" id="PF06823">
    <property type="entry name" value="DUF1236"/>
    <property type="match status" value="1"/>
</dbReference>
<feature type="compositionally biased region" description="Basic and acidic residues" evidence="1">
    <location>
        <begin position="75"/>
        <end position="107"/>
    </location>
</feature>
<dbReference type="InterPro" id="IPR009642">
    <property type="entry name" value="DUF1236"/>
</dbReference>
<dbReference type="Proteomes" id="UP000290174">
    <property type="component" value="Unassembled WGS sequence"/>
</dbReference>
<feature type="compositionally biased region" description="Low complexity" evidence="1">
    <location>
        <begin position="157"/>
        <end position="183"/>
    </location>
</feature>
<evidence type="ECO:0000256" key="2">
    <source>
        <dbReference type="SAM" id="SignalP"/>
    </source>
</evidence>
<proteinExistence type="predicted"/>
<evidence type="ECO:0000313" key="4">
    <source>
        <dbReference type="Proteomes" id="UP000290174"/>
    </source>
</evidence>
<comment type="caution">
    <text evidence="3">The sequence shown here is derived from an EMBL/GenBank/DDBJ whole genome shotgun (WGS) entry which is preliminary data.</text>
</comment>
<dbReference type="RefSeq" id="WP_128934116.1">
    <property type="nucleotide sequence ID" value="NZ_CP022221.1"/>
</dbReference>
<feature type="chain" id="PRO_5020325175" evidence="2">
    <location>
        <begin position="24"/>
        <end position="267"/>
    </location>
</feature>
<protein>
    <submittedName>
        <fullName evidence="3">DUF1236 domain-containing protein</fullName>
    </submittedName>
</protein>
<dbReference type="AlphaFoldDB" id="A0A4Q0QE24"/>
<accession>A0A4Q0QE24</accession>
<feature type="compositionally biased region" description="Polar residues" evidence="1">
    <location>
        <begin position="21"/>
        <end position="53"/>
    </location>
</feature>
<evidence type="ECO:0000313" key="3">
    <source>
        <dbReference type="EMBL" id="RXG88456.1"/>
    </source>
</evidence>
<reference evidence="3 4" key="1">
    <citation type="submission" date="2018-11" db="EMBL/GenBank/DDBJ databases">
        <title>Bradyrhizobium sp. nov., isolated from effective nodules of peanut in China.</title>
        <authorList>
            <person name="Li Y."/>
        </authorList>
    </citation>
    <scope>NUCLEOTIDE SEQUENCE [LARGE SCALE GENOMIC DNA]</scope>
    <source>
        <strain evidence="3 4">CCBAU 51770</strain>
    </source>
</reference>
<dbReference type="EMBL" id="RKMK01000036">
    <property type="protein sequence ID" value="RXG88456.1"/>
    <property type="molecule type" value="Genomic_DNA"/>
</dbReference>
<gene>
    <name evidence="3" type="ORF">EAS61_29390</name>
</gene>
<feature type="region of interest" description="Disordered" evidence="1">
    <location>
        <begin position="21"/>
        <end position="190"/>
    </location>
</feature>
<feature type="compositionally biased region" description="Basic and acidic residues" evidence="1">
    <location>
        <begin position="55"/>
        <end position="66"/>
    </location>
</feature>
<sequence length="267" mass="28750">MTNRFLVSVAALALIAGTGFANAQGTGTKDYGSGQQTQHSTQPSGERSGSMGKQESMDKQDKHEKGTVGQAGGMKDQKDQPSAHDKSTQSDKMNKDQPGATREKSTQSEKSSTVGQSPRSDEKSKGGMSKETETKGSKDMKTQGQEDRSGMNAPGHQGSQTQTQTQTGTERSQTTTGQAGAAAKLSTEQRTQITSVIREEKVAPVTNVNFNISVGTRIPREGITLHALPSKVVTIYPEWRTYKFVLIRNEIVIIDPDTYEIVAILNA</sequence>
<organism evidence="3 4">
    <name type="scientific">Bradyrhizobium zhanjiangense</name>
    <dbReference type="NCBI Taxonomy" id="1325107"/>
    <lineage>
        <taxon>Bacteria</taxon>
        <taxon>Pseudomonadati</taxon>
        <taxon>Pseudomonadota</taxon>
        <taxon>Alphaproteobacteria</taxon>
        <taxon>Hyphomicrobiales</taxon>
        <taxon>Nitrobacteraceae</taxon>
        <taxon>Bradyrhizobium</taxon>
    </lineage>
</organism>
<feature type="compositionally biased region" description="Polar residues" evidence="1">
    <location>
        <begin position="108"/>
        <end position="118"/>
    </location>
</feature>
<name>A0A4Q0QE24_9BRAD</name>
<evidence type="ECO:0000256" key="1">
    <source>
        <dbReference type="SAM" id="MobiDB-lite"/>
    </source>
</evidence>
<keyword evidence="2" id="KW-0732">Signal</keyword>